<keyword evidence="4" id="KW-1185">Reference proteome</keyword>
<gene>
    <name evidence="2" type="ORF">EQ812_09155</name>
    <name evidence="1" type="ORF">FO454_11820</name>
</gene>
<dbReference type="EMBL" id="SCHB01000005">
    <property type="protein sequence ID" value="TBW71965.1"/>
    <property type="molecule type" value="Genomic_DNA"/>
</dbReference>
<reference evidence="1 4" key="2">
    <citation type="submission" date="2019-07" db="EMBL/GenBank/DDBJ databases">
        <title>Comparative genome analysis of staphylococcus lugdunensis shows clonal complex-dependent diversity of the putative virulence factor, ess/type vii locus.</title>
        <authorList>
            <person name="Lebeurre J."/>
            <person name="Dahyot S."/>
            <person name="Diene S."/>
            <person name="Paulay A."/>
            <person name="Aubourg M."/>
            <person name="Argemi X."/>
            <person name="Giard J.-C."/>
            <person name="Tournier I."/>
            <person name="Francois P."/>
            <person name="Pestel-Caron M."/>
        </authorList>
    </citation>
    <scope>NUCLEOTIDE SEQUENCE [LARGE SCALE GENOMIC DNA]</scope>
    <source>
        <strain evidence="1 4">SL13</strain>
    </source>
</reference>
<sequence>MFNSLEHKFQNNRARDRIHNEFEVPPRQGWLGLKKACYHPIFNPVNYCQYRTQSLKYNYFPDCFYIQ</sequence>
<dbReference type="Proteomes" id="UP000325462">
    <property type="component" value="Chromosome"/>
</dbReference>
<dbReference type="Proteomes" id="UP000293637">
    <property type="component" value="Unassembled WGS sequence"/>
</dbReference>
<proteinExistence type="predicted"/>
<dbReference type="EMBL" id="CP041722">
    <property type="protein sequence ID" value="QEX39555.1"/>
    <property type="molecule type" value="Genomic_DNA"/>
</dbReference>
<accession>A0A4Q9WBJ2</accession>
<protein>
    <submittedName>
        <fullName evidence="2">Uncharacterized protein</fullName>
    </submittedName>
</protein>
<name>A0A4Q9WBJ2_STALU</name>
<evidence type="ECO:0000313" key="2">
    <source>
        <dbReference type="EMBL" id="TBW71965.1"/>
    </source>
</evidence>
<evidence type="ECO:0000313" key="1">
    <source>
        <dbReference type="EMBL" id="QEX39555.1"/>
    </source>
</evidence>
<evidence type="ECO:0000313" key="3">
    <source>
        <dbReference type="Proteomes" id="UP000293637"/>
    </source>
</evidence>
<dbReference type="AlphaFoldDB" id="A0A4Q9WBJ2"/>
<evidence type="ECO:0000313" key="4">
    <source>
        <dbReference type="Proteomes" id="UP000325462"/>
    </source>
</evidence>
<reference evidence="2 3" key="1">
    <citation type="journal article" date="2019" name="Sci. Transl. Med.">
        <title>Quorum sensing between bacterial species on the skin protects against epidermal injury in atopic dermatitis.</title>
        <authorList>
            <person name="Williams M.R."/>
        </authorList>
    </citation>
    <scope>NUCLEOTIDE SEQUENCE [LARGE SCALE GENOMIC DNA]</scope>
    <source>
        <strain evidence="2 3">E7</strain>
    </source>
</reference>
<organism evidence="2 3">
    <name type="scientific">Staphylococcus lugdunensis</name>
    <dbReference type="NCBI Taxonomy" id="28035"/>
    <lineage>
        <taxon>Bacteria</taxon>
        <taxon>Bacillati</taxon>
        <taxon>Bacillota</taxon>
        <taxon>Bacilli</taxon>
        <taxon>Bacillales</taxon>
        <taxon>Staphylococcaceae</taxon>
        <taxon>Staphylococcus</taxon>
    </lineage>
</organism>